<evidence type="ECO:0008006" key="3">
    <source>
        <dbReference type="Google" id="ProtNLM"/>
    </source>
</evidence>
<dbReference type="EMBL" id="SLVM01000007">
    <property type="protein sequence ID" value="TCM85540.1"/>
    <property type="molecule type" value="Genomic_DNA"/>
</dbReference>
<dbReference type="RefSeq" id="WP_132694225.1">
    <property type="nucleotide sequence ID" value="NZ_SLVM01000007.1"/>
</dbReference>
<proteinExistence type="predicted"/>
<keyword evidence="2" id="KW-1185">Reference proteome</keyword>
<dbReference type="OrthoDB" id="7274329at2"/>
<comment type="caution">
    <text evidence="1">The sequence shown here is derived from an EMBL/GenBank/DDBJ whole genome shotgun (WGS) entry which is preliminary data.</text>
</comment>
<dbReference type="Proteomes" id="UP000295277">
    <property type="component" value="Unassembled WGS sequence"/>
</dbReference>
<dbReference type="AlphaFoldDB" id="A0A4R1YWJ1"/>
<gene>
    <name evidence="1" type="ORF">EV216_107114</name>
</gene>
<dbReference type="PROSITE" id="PS51257">
    <property type="entry name" value="PROKAR_LIPOPROTEIN"/>
    <property type="match status" value="1"/>
</dbReference>
<evidence type="ECO:0000313" key="2">
    <source>
        <dbReference type="Proteomes" id="UP000295277"/>
    </source>
</evidence>
<organism evidence="1 2">
    <name type="scientific">Rhodovulum steppense</name>
    <dbReference type="NCBI Taxonomy" id="540251"/>
    <lineage>
        <taxon>Bacteria</taxon>
        <taxon>Pseudomonadati</taxon>
        <taxon>Pseudomonadota</taxon>
        <taxon>Alphaproteobacteria</taxon>
        <taxon>Rhodobacterales</taxon>
        <taxon>Paracoccaceae</taxon>
        <taxon>Rhodovulum</taxon>
    </lineage>
</organism>
<sequence>MFSTRVLFGSTALMLAAACQPTTEQLVKQGKPIELIYPTKSGVTAAGRQKDFTNCRIEAAQRVPQHTMTRTTPTYTTPIQTQCYNYGYTVSCNTTGGQTYGGNTYTYDANLELRAAAEAQCLHRKGYTLTTIPKCPPGEKTKPVREQLYALSRNTCYVADEKGNYAVTEKLR</sequence>
<evidence type="ECO:0000313" key="1">
    <source>
        <dbReference type="EMBL" id="TCM85540.1"/>
    </source>
</evidence>
<accession>A0A4R1YWJ1</accession>
<name>A0A4R1YWJ1_9RHOB</name>
<protein>
    <recommendedName>
        <fullName evidence="3">Lipoprotein</fullName>
    </recommendedName>
</protein>
<reference evidence="1 2" key="1">
    <citation type="submission" date="2019-03" db="EMBL/GenBank/DDBJ databases">
        <title>Genomic Encyclopedia of Type Strains, Phase IV (KMG-IV): sequencing the most valuable type-strain genomes for metagenomic binning, comparative biology and taxonomic classification.</title>
        <authorList>
            <person name="Goeker M."/>
        </authorList>
    </citation>
    <scope>NUCLEOTIDE SEQUENCE [LARGE SCALE GENOMIC DNA]</scope>
    <source>
        <strain evidence="1 2">DSM 21153</strain>
    </source>
</reference>